<sequence>MSVGVLCSQEIRLYFNSYSVYVHHLCSVFILGVTYGYPFIVCCLLLYGWYVR</sequence>
<accession>A0A0E9SNA4</accession>
<reference evidence="2" key="2">
    <citation type="journal article" date="2015" name="Fish Shellfish Immunol.">
        <title>Early steps in the European eel (Anguilla anguilla)-Vibrio vulnificus interaction in the gills: Role of the RtxA13 toxin.</title>
        <authorList>
            <person name="Callol A."/>
            <person name="Pajuelo D."/>
            <person name="Ebbesson L."/>
            <person name="Teles M."/>
            <person name="MacKenzie S."/>
            <person name="Amaro C."/>
        </authorList>
    </citation>
    <scope>NUCLEOTIDE SEQUENCE</scope>
</reference>
<feature type="transmembrane region" description="Helical" evidence="1">
    <location>
        <begin position="20"/>
        <end position="50"/>
    </location>
</feature>
<organism evidence="2">
    <name type="scientific">Anguilla anguilla</name>
    <name type="common">European freshwater eel</name>
    <name type="synonym">Muraena anguilla</name>
    <dbReference type="NCBI Taxonomy" id="7936"/>
    <lineage>
        <taxon>Eukaryota</taxon>
        <taxon>Metazoa</taxon>
        <taxon>Chordata</taxon>
        <taxon>Craniata</taxon>
        <taxon>Vertebrata</taxon>
        <taxon>Euteleostomi</taxon>
        <taxon>Actinopterygii</taxon>
        <taxon>Neopterygii</taxon>
        <taxon>Teleostei</taxon>
        <taxon>Anguilliformes</taxon>
        <taxon>Anguillidae</taxon>
        <taxon>Anguilla</taxon>
    </lineage>
</organism>
<keyword evidence="1" id="KW-1133">Transmembrane helix</keyword>
<reference evidence="2" key="1">
    <citation type="submission" date="2014-11" db="EMBL/GenBank/DDBJ databases">
        <authorList>
            <person name="Amaro Gonzalez C."/>
        </authorList>
    </citation>
    <scope>NUCLEOTIDE SEQUENCE</scope>
</reference>
<evidence type="ECO:0000256" key="1">
    <source>
        <dbReference type="SAM" id="Phobius"/>
    </source>
</evidence>
<protein>
    <submittedName>
        <fullName evidence="2">Uncharacterized protein</fullName>
    </submittedName>
</protein>
<name>A0A0E9SNA4_ANGAN</name>
<dbReference type="AlphaFoldDB" id="A0A0E9SNA4"/>
<proteinExistence type="predicted"/>
<evidence type="ECO:0000313" key="2">
    <source>
        <dbReference type="EMBL" id="JAH41998.1"/>
    </source>
</evidence>
<keyword evidence="1" id="KW-0472">Membrane</keyword>
<dbReference type="EMBL" id="GBXM01066579">
    <property type="protein sequence ID" value="JAH41998.1"/>
    <property type="molecule type" value="Transcribed_RNA"/>
</dbReference>
<keyword evidence="1" id="KW-0812">Transmembrane</keyword>